<gene>
    <name evidence="2" type="ORF">SAMN02910280_0334</name>
</gene>
<dbReference type="AlphaFoldDB" id="A0A1K1Q245"/>
<keyword evidence="1" id="KW-0812">Transmembrane</keyword>
<reference evidence="3" key="1">
    <citation type="submission" date="2016-11" db="EMBL/GenBank/DDBJ databases">
        <authorList>
            <person name="Varghese N."/>
            <person name="Submissions S."/>
        </authorList>
    </citation>
    <scope>NUCLEOTIDE SEQUENCE [LARGE SCALE GENOMIC DNA]</scope>
    <source>
        <strain evidence="3">YL228</strain>
    </source>
</reference>
<feature type="transmembrane region" description="Helical" evidence="1">
    <location>
        <begin position="201"/>
        <end position="220"/>
    </location>
</feature>
<organism evidence="2 3">
    <name type="scientific">Ruminococcus flavefaciens</name>
    <dbReference type="NCBI Taxonomy" id="1265"/>
    <lineage>
        <taxon>Bacteria</taxon>
        <taxon>Bacillati</taxon>
        <taxon>Bacillota</taxon>
        <taxon>Clostridia</taxon>
        <taxon>Eubacteriales</taxon>
        <taxon>Oscillospiraceae</taxon>
        <taxon>Ruminococcus</taxon>
    </lineage>
</organism>
<accession>A0A1K1Q245</accession>
<dbReference type="RefSeq" id="WP_072301371.1">
    <property type="nucleotide sequence ID" value="NZ_FPIP01000012.1"/>
</dbReference>
<evidence type="ECO:0000313" key="3">
    <source>
        <dbReference type="Proteomes" id="UP000183461"/>
    </source>
</evidence>
<dbReference type="Proteomes" id="UP000183461">
    <property type="component" value="Unassembled WGS sequence"/>
</dbReference>
<evidence type="ECO:0000256" key="1">
    <source>
        <dbReference type="SAM" id="Phobius"/>
    </source>
</evidence>
<name>A0A1K1Q245_RUMFL</name>
<sequence length="224" mass="25438">MTDIALRTSEKDIGLVVGLILGFVLAGAFFGISRLRYLCIRHWRKKHSEIVIGRVTKCEELSLFPGTPRYLLTVEYNDNSGALETEELISFSPAAPKLKEVELSIVSYADRMSRYGEEYTVKPDFEELKQFPQLSEDEKEAMKRKFENYLAAEHPNHATSFADGFLRPYLCAQKAEFADKKAHQRPKPPNAYSLKKFLRDAVIFIVLLISACAGLAYLMVKTGY</sequence>
<evidence type="ECO:0000313" key="2">
    <source>
        <dbReference type="EMBL" id="SFW53960.1"/>
    </source>
</evidence>
<keyword evidence="1" id="KW-1133">Transmembrane helix</keyword>
<proteinExistence type="predicted"/>
<keyword evidence="1" id="KW-0472">Membrane</keyword>
<feature type="transmembrane region" description="Helical" evidence="1">
    <location>
        <begin position="13"/>
        <end position="35"/>
    </location>
</feature>
<protein>
    <submittedName>
        <fullName evidence="2">Uncharacterized protein</fullName>
    </submittedName>
</protein>
<dbReference type="EMBL" id="FPIP01000012">
    <property type="protein sequence ID" value="SFW53960.1"/>
    <property type="molecule type" value="Genomic_DNA"/>
</dbReference>